<protein>
    <submittedName>
        <fullName evidence="1">Uncharacterized protein</fullName>
    </submittedName>
</protein>
<organism evidence="1 2">
    <name type="scientific">Lutimonas vermicola</name>
    <dbReference type="NCBI Taxonomy" id="414288"/>
    <lineage>
        <taxon>Bacteria</taxon>
        <taxon>Pseudomonadati</taxon>
        <taxon>Bacteroidota</taxon>
        <taxon>Flavobacteriia</taxon>
        <taxon>Flavobacteriales</taxon>
        <taxon>Flavobacteriaceae</taxon>
        <taxon>Lutimonas</taxon>
    </lineage>
</organism>
<evidence type="ECO:0000313" key="2">
    <source>
        <dbReference type="Proteomes" id="UP001474120"/>
    </source>
</evidence>
<dbReference type="RefSeq" id="WP_342158236.1">
    <property type="nucleotide sequence ID" value="NZ_JBCDNA010000001.1"/>
</dbReference>
<accession>A0ABU9KZ39</accession>
<dbReference type="Proteomes" id="UP001474120">
    <property type="component" value="Unassembled WGS sequence"/>
</dbReference>
<gene>
    <name evidence="1" type="ORF">AABB81_01985</name>
</gene>
<proteinExistence type="predicted"/>
<dbReference type="EMBL" id="JBCDNA010000001">
    <property type="protein sequence ID" value="MEL4454649.1"/>
    <property type="molecule type" value="Genomic_DNA"/>
</dbReference>
<sequence length="240" mass="27977">MHNQTNEVFMEIRELIGKITLQENISPIERNKVNGTFVIHIPNPLASYYSRFTEVNKPNSIVFVTKNPVSFEQILRATKIINAEHNLKLNGAKSELNIGRHKFSGIRVTGIERYTNIGMVQSAYQERGFEFHKNVKLGKGTDALIRVNKFFNMISIEEKIYQSPNNKDRFYFEIPRYVDWEDFREITFDIKNNISVSNYDIAKGIIYENDGITDIIRVIKPNITVDMVRLIREKYAHKLS</sequence>
<comment type="caution">
    <text evidence="1">The sequence shown here is derived from an EMBL/GenBank/DDBJ whole genome shotgun (WGS) entry which is preliminary data.</text>
</comment>
<evidence type="ECO:0000313" key="1">
    <source>
        <dbReference type="EMBL" id="MEL4454649.1"/>
    </source>
</evidence>
<reference evidence="1 2" key="1">
    <citation type="submission" date="2024-04" db="EMBL/GenBank/DDBJ databases">
        <title>whole genome sequencing of Lutimonas vermicola strain IMCC1616.</title>
        <authorList>
            <person name="Bae S.S."/>
        </authorList>
    </citation>
    <scope>NUCLEOTIDE SEQUENCE [LARGE SCALE GENOMIC DNA]</scope>
    <source>
        <strain evidence="1 2">IMCC1616</strain>
    </source>
</reference>
<name>A0ABU9KZ39_9FLAO</name>
<keyword evidence="2" id="KW-1185">Reference proteome</keyword>